<dbReference type="EMBL" id="CP133617">
    <property type="protein sequence ID" value="WMV33437.1"/>
    <property type="molecule type" value="Genomic_DNA"/>
</dbReference>
<evidence type="ECO:0000313" key="1">
    <source>
        <dbReference type="EMBL" id="WMV33437.1"/>
    </source>
</evidence>
<dbReference type="PANTHER" id="PTHR47599">
    <property type="entry name" value="CELL-TO-CELL MOVEMENT PROTEIN"/>
    <property type="match status" value="1"/>
</dbReference>
<dbReference type="AlphaFoldDB" id="A0AAF0R3V5"/>
<reference evidence="1" key="1">
    <citation type="submission" date="2023-08" db="EMBL/GenBank/DDBJ databases">
        <title>A de novo genome assembly of Solanum verrucosum Schlechtendal, a Mexican diploid species geographically isolated from the other diploid A-genome species in potato relatives.</title>
        <authorList>
            <person name="Hosaka K."/>
        </authorList>
    </citation>
    <scope>NUCLEOTIDE SEQUENCE</scope>
    <source>
        <tissue evidence="1">Young leaves</tissue>
    </source>
</reference>
<dbReference type="Pfam" id="PF01107">
    <property type="entry name" value="MP"/>
    <property type="match status" value="1"/>
</dbReference>
<dbReference type="InterPro" id="IPR051596">
    <property type="entry name" value="Caulimoviridae_Movement"/>
</dbReference>
<proteinExistence type="predicted"/>
<dbReference type="Proteomes" id="UP001234989">
    <property type="component" value="Chromosome 6"/>
</dbReference>
<dbReference type="PANTHER" id="PTHR47599:SF2">
    <property type="match status" value="1"/>
</dbReference>
<feature type="non-terminal residue" evidence="1">
    <location>
        <position position="1"/>
    </location>
</feature>
<gene>
    <name evidence="1" type="ORF">MTR67_026822</name>
</gene>
<name>A0AAF0R3V5_SOLVR</name>
<dbReference type="InterPro" id="IPR028919">
    <property type="entry name" value="Viral_movement"/>
</dbReference>
<keyword evidence="2" id="KW-1185">Reference proteome</keyword>
<sequence length="215" mass="24343">RNLNFRQSLTSSIESTVAYGPVYFNTLPNFQLSLTDANILDALTLNAKTHGYNYALGSELICLSYRIYCKLLSSLNPRCRLYDIFNQIILVETNFARSKVTTRRLIKWEEIDFPTSWTLNLVISPNQLTDAVTNSNFSHTSQNSDGRICIQFTDNSYAPHRQSFANSMSLSFHHISLIEPIYGPARDRAASLHTITSDSNSVVEKVKIDPRTNIV</sequence>
<organism evidence="1 2">
    <name type="scientific">Solanum verrucosum</name>
    <dbReference type="NCBI Taxonomy" id="315347"/>
    <lineage>
        <taxon>Eukaryota</taxon>
        <taxon>Viridiplantae</taxon>
        <taxon>Streptophyta</taxon>
        <taxon>Embryophyta</taxon>
        <taxon>Tracheophyta</taxon>
        <taxon>Spermatophyta</taxon>
        <taxon>Magnoliopsida</taxon>
        <taxon>eudicotyledons</taxon>
        <taxon>Gunneridae</taxon>
        <taxon>Pentapetalae</taxon>
        <taxon>asterids</taxon>
        <taxon>lamiids</taxon>
        <taxon>Solanales</taxon>
        <taxon>Solanaceae</taxon>
        <taxon>Solanoideae</taxon>
        <taxon>Solaneae</taxon>
        <taxon>Solanum</taxon>
    </lineage>
</organism>
<protein>
    <submittedName>
        <fullName evidence="1">Uncharacterized protein</fullName>
    </submittedName>
</protein>
<accession>A0AAF0R3V5</accession>
<evidence type="ECO:0000313" key="2">
    <source>
        <dbReference type="Proteomes" id="UP001234989"/>
    </source>
</evidence>